<dbReference type="GO" id="GO:0016973">
    <property type="term" value="P:poly(A)+ mRNA export from nucleus"/>
    <property type="evidence" value="ECO:0007669"/>
    <property type="project" value="TreeGrafter"/>
</dbReference>
<proteinExistence type="predicted"/>
<evidence type="ECO:0000256" key="2">
    <source>
        <dbReference type="ARBA" id="ARBA00023242"/>
    </source>
</evidence>
<name>A0AA40FUC7_9HYME</name>
<dbReference type="Gene3D" id="3.10.450.50">
    <property type="match status" value="2"/>
</dbReference>
<evidence type="ECO:0000259" key="3">
    <source>
        <dbReference type="PROSITE" id="PS50177"/>
    </source>
</evidence>
<evidence type="ECO:0000256" key="1">
    <source>
        <dbReference type="ARBA" id="ARBA00004123"/>
    </source>
</evidence>
<protein>
    <recommendedName>
        <fullName evidence="3">NTF2 domain-containing protein</fullName>
    </recommendedName>
</protein>
<dbReference type="PANTHER" id="PTHR10662">
    <property type="entry name" value="NUCLEAR RNA EXPORT FACTOR"/>
    <property type="match status" value="1"/>
</dbReference>
<dbReference type="AlphaFoldDB" id="A0AA40FUC7"/>
<dbReference type="InterPro" id="IPR018222">
    <property type="entry name" value="Nuclear_transport_factor_2_euk"/>
</dbReference>
<dbReference type="InterPro" id="IPR030217">
    <property type="entry name" value="NXF_fam"/>
</dbReference>
<dbReference type="PROSITE" id="PS50177">
    <property type="entry name" value="NTF2_DOMAIN"/>
    <property type="match status" value="1"/>
</dbReference>
<reference evidence="4" key="1">
    <citation type="submission" date="2021-10" db="EMBL/GenBank/DDBJ databases">
        <title>Melipona bicolor Genome sequencing and assembly.</title>
        <authorList>
            <person name="Araujo N.S."/>
            <person name="Arias M.C."/>
        </authorList>
    </citation>
    <scope>NUCLEOTIDE SEQUENCE</scope>
    <source>
        <strain evidence="4">USP_2M_L1-L4_2017</strain>
        <tissue evidence="4">Whole body</tissue>
    </source>
</reference>
<dbReference type="Pfam" id="PF22602">
    <property type="entry name" value="NXF_NTF2"/>
    <property type="match status" value="2"/>
</dbReference>
<dbReference type="SUPFAM" id="SSF54427">
    <property type="entry name" value="NTF2-like"/>
    <property type="match status" value="1"/>
</dbReference>
<gene>
    <name evidence="4" type="ORF">K0M31_006486</name>
</gene>
<accession>A0AA40FUC7</accession>
<feature type="domain" description="NTF2" evidence="3">
    <location>
        <begin position="30"/>
        <end position="157"/>
    </location>
</feature>
<evidence type="ECO:0000313" key="4">
    <source>
        <dbReference type="EMBL" id="KAK1125146.1"/>
    </source>
</evidence>
<dbReference type="Proteomes" id="UP001177670">
    <property type="component" value="Unassembled WGS sequence"/>
</dbReference>
<dbReference type="InterPro" id="IPR032710">
    <property type="entry name" value="NTF2-like_dom_sf"/>
</dbReference>
<dbReference type="GO" id="GO:0003723">
    <property type="term" value="F:RNA binding"/>
    <property type="evidence" value="ECO:0007669"/>
    <property type="project" value="TreeGrafter"/>
</dbReference>
<dbReference type="GO" id="GO:0005634">
    <property type="term" value="C:nucleus"/>
    <property type="evidence" value="ECO:0007669"/>
    <property type="project" value="UniProtKB-SubCell"/>
</dbReference>
<dbReference type="PANTHER" id="PTHR10662:SF22">
    <property type="entry name" value="NUCLEAR RNA EXPORT FACTOR 1"/>
    <property type="match status" value="1"/>
</dbReference>
<keyword evidence="5" id="KW-1185">Reference proteome</keyword>
<comment type="caution">
    <text evidence="4">The sequence shown here is derived from an EMBL/GenBank/DDBJ whole genome shotgun (WGS) entry which is preliminary data.</text>
</comment>
<keyword evidence="2" id="KW-0539">Nucleus</keyword>
<organism evidence="4 5">
    <name type="scientific">Melipona bicolor</name>
    <dbReference type="NCBI Taxonomy" id="60889"/>
    <lineage>
        <taxon>Eukaryota</taxon>
        <taxon>Metazoa</taxon>
        <taxon>Ecdysozoa</taxon>
        <taxon>Arthropoda</taxon>
        <taxon>Hexapoda</taxon>
        <taxon>Insecta</taxon>
        <taxon>Pterygota</taxon>
        <taxon>Neoptera</taxon>
        <taxon>Endopterygota</taxon>
        <taxon>Hymenoptera</taxon>
        <taxon>Apocrita</taxon>
        <taxon>Aculeata</taxon>
        <taxon>Apoidea</taxon>
        <taxon>Anthophila</taxon>
        <taxon>Apidae</taxon>
        <taxon>Melipona</taxon>
    </lineage>
</organism>
<dbReference type="EMBL" id="JAHYIQ010000017">
    <property type="protein sequence ID" value="KAK1125146.1"/>
    <property type="molecule type" value="Genomic_DNA"/>
</dbReference>
<comment type="subcellular location">
    <subcellularLocation>
        <location evidence="1">Nucleus</location>
    </subcellularLocation>
</comment>
<sequence length="198" mass="22861">MRLQKPMLYGVLNEGNNMPASATSERAQLFAIQFLQEYFQIFDSGNREQLLNLYANDACFSMTPFDPHIPIEHREKLLEQGRWPIVSFFYKMPRTSHYLDKLTMDVSPTGERTMLAAVAGVFKQFNKEEKPIRYFNRTFTIILEGSGCLIQNDELIIRELSESELMKMGSEVDTSDTEVEETNSEEDLESFMCLVNSL</sequence>
<dbReference type="InterPro" id="IPR002075">
    <property type="entry name" value="NTF2_dom"/>
</dbReference>
<evidence type="ECO:0000313" key="5">
    <source>
        <dbReference type="Proteomes" id="UP001177670"/>
    </source>
</evidence>